<dbReference type="Proteomes" id="UP000184292">
    <property type="component" value="Unassembled WGS sequence"/>
</dbReference>
<keyword evidence="3" id="KW-1185">Reference proteome</keyword>
<gene>
    <name evidence="2" type="ORF">SAMN05444417_0722</name>
</gene>
<keyword evidence="1" id="KW-0472">Membrane</keyword>
<sequence>MSDIHRLTWPITIWLAAFCAVYGLHGLLCSSRFAGAFGDGTGRALLIAAALAALAVQAGLVLALRGPRWGGPPGTIRTISLTLASVALVATAWTLIPVVATSHCL</sequence>
<feature type="transmembrane region" description="Helical" evidence="1">
    <location>
        <begin position="7"/>
        <end position="24"/>
    </location>
</feature>
<organism evidence="2 3">
    <name type="scientific">Wenxinia saemankumensis</name>
    <dbReference type="NCBI Taxonomy" id="1447782"/>
    <lineage>
        <taxon>Bacteria</taxon>
        <taxon>Pseudomonadati</taxon>
        <taxon>Pseudomonadota</taxon>
        <taxon>Alphaproteobacteria</taxon>
        <taxon>Rhodobacterales</taxon>
        <taxon>Roseobacteraceae</taxon>
        <taxon>Wenxinia</taxon>
    </lineage>
</organism>
<feature type="transmembrane region" description="Helical" evidence="1">
    <location>
        <begin position="44"/>
        <end position="64"/>
    </location>
</feature>
<keyword evidence="1" id="KW-1133">Transmembrane helix</keyword>
<reference evidence="2 3" key="1">
    <citation type="submission" date="2016-11" db="EMBL/GenBank/DDBJ databases">
        <authorList>
            <person name="Jaros S."/>
            <person name="Januszkiewicz K."/>
            <person name="Wedrychowicz H."/>
        </authorList>
    </citation>
    <scope>NUCLEOTIDE SEQUENCE [LARGE SCALE GENOMIC DNA]</scope>
    <source>
        <strain evidence="2 3">DSM 100565</strain>
    </source>
</reference>
<proteinExistence type="predicted"/>
<evidence type="ECO:0000313" key="3">
    <source>
        <dbReference type="Proteomes" id="UP000184292"/>
    </source>
</evidence>
<dbReference type="STRING" id="1447782.SAMN05444417_0722"/>
<accession>A0A1M6B0V2</accession>
<protein>
    <submittedName>
        <fullName evidence="2">Uncharacterized protein</fullName>
    </submittedName>
</protein>
<feature type="transmembrane region" description="Helical" evidence="1">
    <location>
        <begin position="76"/>
        <end position="96"/>
    </location>
</feature>
<dbReference type="OrthoDB" id="7433399at2"/>
<keyword evidence="1" id="KW-0812">Transmembrane</keyword>
<dbReference type="EMBL" id="FQYO01000001">
    <property type="protein sequence ID" value="SHI42321.1"/>
    <property type="molecule type" value="Genomic_DNA"/>
</dbReference>
<dbReference type="AlphaFoldDB" id="A0A1M6B0V2"/>
<dbReference type="RefSeq" id="WP_073326415.1">
    <property type="nucleotide sequence ID" value="NZ_FQYO01000001.1"/>
</dbReference>
<evidence type="ECO:0000256" key="1">
    <source>
        <dbReference type="SAM" id="Phobius"/>
    </source>
</evidence>
<name>A0A1M6B0V2_9RHOB</name>
<evidence type="ECO:0000313" key="2">
    <source>
        <dbReference type="EMBL" id="SHI42321.1"/>
    </source>
</evidence>